<keyword evidence="1" id="KW-0472">Membrane</keyword>
<keyword evidence="1" id="KW-0812">Transmembrane</keyword>
<feature type="transmembrane region" description="Helical" evidence="1">
    <location>
        <begin position="59"/>
        <end position="77"/>
    </location>
</feature>
<evidence type="ECO:0000256" key="1">
    <source>
        <dbReference type="SAM" id="Phobius"/>
    </source>
</evidence>
<keyword evidence="1" id="KW-1133">Transmembrane helix</keyword>
<keyword evidence="3" id="KW-1185">Reference proteome</keyword>
<protein>
    <recommendedName>
        <fullName evidence="4">SPW repeat-containing protein</fullName>
    </recommendedName>
</protein>
<feature type="transmembrane region" description="Helical" evidence="1">
    <location>
        <begin position="36"/>
        <end position="54"/>
    </location>
</feature>
<reference evidence="3" key="1">
    <citation type="submission" date="2016-10" db="EMBL/GenBank/DDBJ databases">
        <authorList>
            <person name="Varghese N."/>
            <person name="Submissions S."/>
        </authorList>
    </citation>
    <scope>NUCLEOTIDE SEQUENCE [LARGE SCALE GENOMIC DNA]</scope>
    <source>
        <strain evidence="3">DSM 23317</strain>
    </source>
</reference>
<dbReference type="Proteomes" id="UP000199527">
    <property type="component" value="Unassembled WGS sequence"/>
</dbReference>
<dbReference type="RefSeq" id="WP_090361484.1">
    <property type="nucleotide sequence ID" value="NZ_FNEM01000002.1"/>
</dbReference>
<evidence type="ECO:0000313" key="2">
    <source>
        <dbReference type="EMBL" id="SDI53669.1"/>
    </source>
</evidence>
<name>A0A1G8LD75_9GAMM</name>
<organism evidence="2 3">
    <name type="scientific">Ferrimonas sediminum</name>
    <dbReference type="NCBI Taxonomy" id="718193"/>
    <lineage>
        <taxon>Bacteria</taxon>
        <taxon>Pseudomonadati</taxon>
        <taxon>Pseudomonadota</taxon>
        <taxon>Gammaproteobacteria</taxon>
        <taxon>Alteromonadales</taxon>
        <taxon>Ferrimonadaceae</taxon>
        <taxon>Ferrimonas</taxon>
    </lineage>
</organism>
<dbReference type="OrthoDB" id="9180536at2"/>
<gene>
    <name evidence="2" type="ORF">SAMN04488540_10227</name>
</gene>
<accession>A0A1G8LD75</accession>
<dbReference type="AlphaFoldDB" id="A0A1G8LD75"/>
<dbReference type="EMBL" id="FNEM01000002">
    <property type="protein sequence ID" value="SDI53669.1"/>
    <property type="molecule type" value="Genomic_DNA"/>
</dbReference>
<feature type="transmembrane region" description="Helical" evidence="1">
    <location>
        <begin position="83"/>
        <end position="104"/>
    </location>
</feature>
<evidence type="ECO:0000313" key="3">
    <source>
        <dbReference type="Proteomes" id="UP000199527"/>
    </source>
</evidence>
<evidence type="ECO:0008006" key="4">
    <source>
        <dbReference type="Google" id="ProtNLM"/>
    </source>
</evidence>
<sequence length="107" mass="11412">MNKKIVAVILALASAFFWYQPFNSFAGFYQTGEHWGGVAYGLMVLPVLFAIAIWARQKALAVVFSVATLLLAGKYILDIGDNVGWGLMGIAACAVASVLLSAGVKTR</sequence>
<proteinExistence type="predicted"/>